<dbReference type="InterPro" id="IPR000742">
    <property type="entry name" value="EGF"/>
</dbReference>
<evidence type="ECO:0000259" key="2">
    <source>
        <dbReference type="SMART" id="SM00181"/>
    </source>
</evidence>
<evidence type="ECO:0000313" key="4">
    <source>
        <dbReference type="Proteomes" id="UP000317650"/>
    </source>
</evidence>
<feature type="domain" description="EGF-like" evidence="2">
    <location>
        <begin position="41"/>
        <end position="90"/>
    </location>
</feature>
<proteinExistence type="predicted"/>
<protein>
    <recommendedName>
        <fullName evidence="2">EGF-like domain-containing protein</fullName>
    </recommendedName>
</protein>
<gene>
    <name evidence="3" type="ORF">C4D60_Mb04t07440</name>
</gene>
<dbReference type="Proteomes" id="UP000317650">
    <property type="component" value="Chromosome 4"/>
</dbReference>
<dbReference type="PANTHER" id="PTHR33881">
    <property type="entry name" value="NEUROGENIC LOCUS NOTCH-LIKE PROTEIN"/>
    <property type="match status" value="1"/>
</dbReference>
<name>A0A4S8KAB0_MUSBA</name>
<keyword evidence="1" id="KW-0732">Signal</keyword>
<accession>A0A4S8KAB0</accession>
<evidence type="ECO:0000313" key="3">
    <source>
        <dbReference type="EMBL" id="THU71996.1"/>
    </source>
</evidence>
<organism evidence="3 4">
    <name type="scientific">Musa balbisiana</name>
    <name type="common">Banana</name>
    <dbReference type="NCBI Taxonomy" id="52838"/>
    <lineage>
        <taxon>Eukaryota</taxon>
        <taxon>Viridiplantae</taxon>
        <taxon>Streptophyta</taxon>
        <taxon>Embryophyta</taxon>
        <taxon>Tracheophyta</taxon>
        <taxon>Spermatophyta</taxon>
        <taxon>Magnoliopsida</taxon>
        <taxon>Liliopsida</taxon>
        <taxon>Zingiberales</taxon>
        <taxon>Musaceae</taxon>
        <taxon>Musa</taxon>
    </lineage>
</organism>
<evidence type="ECO:0000256" key="1">
    <source>
        <dbReference type="SAM" id="SignalP"/>
    </source>
</evidence>
<feature type="signal peptide" evidence="1">
    <location>
        <begin position="1"/>
        <end position="26"/>
    </location>
</feature>
<comment type="caution">
    <text evidence="3">The sequence shown here is derived from an EMBL/GenBank/DDBJ whole genome shotgun (WGS) entry which is preliminary data.</text>
</comment>
<dbReference type="EMBL" id="PYDT01000001">
    <property type="protein sequence ID" value="THU71996.1"/>
    <property type="molecule type" value="Genomic_DNA"/>
</dbReference>
<keyword evidence="4" id="KW-1185">Reference proteome</keyword>
<dbReference type="PANTHER" id="PTHR33881:SF17">
    <property type="entry name" value="EGF-LIKE DOMAIN-CONTAINING PROTEIN"/>
    <property type="match status" value="1"/>
</dbReference>
<feature type="chain" id="PRO_5020408385" description="EGF-like domain-containing protein" evidence="1">
    <location>
        <begin position="27"/>
        <end position="225"/>
    </location>
</feature>
<dbReference type="SMART" id="SM00181">
    <property type="entry name" value="EGF"/>
    <property type="match status" value="2"/>
</dbReference>
<reference evidence="3 4" key="1">
    <citation type="journal article" date="2019" name="Nat. Plants">
        <title>Genome sequencing of Musa balbisiana reveals subgenome evolution and function divergence in polyploid bananas.</title>
        <authorList>
            <person name="Yao X."/>
        </authorList>
    </citation>
    <scope>NUCLEOTIDE SEQUENCE [LARGE SCALE GENOMIC DNA]</scope>
    <source>
        <strain evidence="4">cv. DH-PKW</strain>
        <tissue evidence="3">Leaves</tissue>
    </source>
</reference>
<dbReference type="AlphaFoldDB" id="A0A4S8KAB0"/>
<feature type="domain" description="EGF-like" evidence="2">
    <location>
        <begin position="118"/>
        <end position="161"/>
    </location>
</feature>
<sequence length="225" mass="23958">MEWAQLVLVLVALQSITTLLPHGAAAEDPLSPLLAPAFDYICNKSDCGKGTCEVSPEHAFGYVCNCKPGWTQFHIGDHFRFLPCVVPNCSISYSCHNDSLPPAPSPLPNPTNISLWDPCLYSFCGGGTCVKTSTYEHRCDCQAGFKNLLNDSSLPCYRDCSLGADCANLGITLSNSTSPASPPSLSDSGSSSGGDMLAPNTLLWMVVSVIPVAMAYTRFVELGVL</sequence>